<dbReference type="EMBL" id="FR695866">
    <property type="protein sequence ID" value="CBX27396.1"/>
    <property type="molecule type" value="Genomic_DNA"/>
</dbReference>
<comment type="similarity">
    <text evidence="2 6">Belongs to the transposase mutator family.</text>
</comment>
<dbReference type="EMBL" id="FR695877">
    <property type="protein sequence ID" value="CBX31685.1"/>
    <property type="molecule type" value="Genomic_DNA"/>
</dbReference>
<evidence type="ECO:0000256" key="1">
    <source>
        <dbReference type="ARBA" id="ARBA00002190"/>
    </source>
</evidence>
<dbReference type="GO" id="GO:0003677">
    <property type="term" value="F:DNA binding"/>
    <property type="evidence" value="ECO:0007669"/>
    <property type="project" value="UniProtKB-UniRule"/>
</dbReference>
<dbReference type="AlphaFoldDB" id="E1YA02"/>
<evidence type="ECO:0000256" key="3">
    <source>
        <dbReference type="ARBA" id="ARBA00022578"/>
    </source>
</evidence>
<dbReference type="PANTHER" id="PTHR33217:SF9">
    <property type="entry name" value="MUTATOR FAMILY TRANSPOSASE"/>
    <property type="match status" value="1"/>
</dbReference>
<keyword evidence="6" id="KW-0814">Transposable element</keyword>
<evidence type="ECO:0000313" key="9">
    <source>
        <dbReference type="EMBL" id="CBX31685.1"/>
    </source>
</evidence>
<dbReference type="PANTHER" id="PTHR33217">
    <property type="entry name" value="TRANSPOSASE FOR INSERTION SEQUENCE ELEMENT IS1081"/>
    <property type="match status" value="1"/>
</dbReference>
<name>E1YA02_9BACT</name>
<organism evidence="7">
    <name type="scientific">uncultured Desulfobacterium sp</name>
    <dbReference type="NCBI Taxonomy" id="201089"/>
    <lineage>
        <taxon>Bacteria</taxon>
        <taxon>Pseudomonadati</taxon>
        <taxon>Thermodesulfobacteriota</taxon>
        <taxon>Desulfobacteria</taxon>
        <taxon>Desulfobacterales</taxon>
        <taxon>Desulfobacteriaceae</taxon>
        <taxon>Desulfobacterium</taxon>
        <taxon>environmental samples</taxon>
    </lineage>
</organism>
<reference evidence="7" key="1">
    <citation type="journal article" date="2011" name="Environ. Microbiol.">
        <title>Genomic insights into the metabolic potential of the polycyclic aromatic hydrocarbon degrading sulfate-reducing Deltaproteobacterium N47.</title>
        <authorList>
            <person name="Bergmann F."/>
            <person name="Selesi D."/>
            <person name="Weinmaier T."/>
            <person name="Tischler P."/>
            <person name="Rattei T."/>
            <person name="Meckenstock R.U."/>
        </authorList>
    </citation>
    <scope>NUCLEOTIDE SEQUENCE</scope>
</reference>
<keyword evidence="5 6" id="KW-0233">DNA recombination</keyword>
<gene>
    <name evidence="9" type="ORF">N47_E51970</name>
    <name evidence="7" type="ORF">N47_H22180</name>
    <name evidence="8" type="ORF">N47_J01420</name>
</gene>
<dbReference type="NCBIfam" id="NF033543">
    <property type="entry name" value="transpos_IS256"/>
    <property type="match status" value="1"/>
</dbReference>
<evidence type="ECO:0000256" key="2">
    <source>
        <dbReference type="ARBA" id="ARBA00010961"/>
    </source>
</evidence>
<proteinExistence type="inferred from homology"/>
<sequence length="433" mass="49713">MLPRQLTDQKKGKDTHTMNNDNVIIIKKPESFIDDPITEILRNGARKILAQVLEAEIELFVNQYKELTDEFGRQRIVRNGHLPEREIQTGIGPVTIKAPRVRDRHHDTIKRIGFSSSILPPYLRKTKSMEQLIPWLYLKGVSTGEVSDALSAIVGKDAPGLSAPTVSRLKTIWEKDLQIWQKRDLSDKHYVYFWVDGIYCNVRKDEKQCLLVIIGATENGKKEVVAIDSGFRENELSWISILLDLKARGLKDGPKLSIGDGALGFWKALSKVYPECRRQRCWVHKTANILNKLPKNLQPKAKQKLYSIWQANSKDEAERHFDGFIQIYGAKYPKASGCLEKDRDVLLTFYDFPAEHWRHIRTTNPIESTFSTVRLRTDKVRGCFSATTVITMAFKLCECAEKRWLRLHCPERLAEVIKGVKFVNGIEKKWIAA</sequence>
<keyword evidence="4 6" id="KW-0238">DNA-binding</keyword>
<evidence type="ECO:0000313" key="7">
    <source>
        <dbReference type="EMBL" id="CBX27396.1"/>
    </source>
</evidence>
<dbReference type="GO" id="GO:0006313">
    <property type="term" value="P:DNA transposition"/>
    <property type="evidence" value="ECO:0007669"/>
    <property type="project" value="UniProtKB-UniRule"/>
</dbReference>
<dbReference type="GO" id="GO:0004803">
    <property type="term" value="F:transposase activity"/>
    <property type="evidence" value="ECO:0007669"/>
    <property type="project" value="UniProtKB-UniRule"/>
</dbReference>
<dbReference type="Pfam" id="PF00872">
    <property type="entry name" value="Transposase_mut"/>
    <property type="match status" value="1"/>
</dbReference>
<evidence type="ECO:0000256" key="6">
    <source>
        <dbReference type="RuleBase" id="RU365089"/>
    </source>
</evidence>
<evidence type="ECO:0000256" key="5">
    <source>
        <dbReference type="ARBA" id="ARBA00023172"/>
    </source>
</evidence>
<accession>E1YA02</accession>
<dbReference type="EMBL" id="FR695872">
    <property type="protein sequence ID" value="CBX29161.1"/>
    <property type="molecule type" value="Genomic_DNA"/>
</dbReference>
<dbReference type="InterPro" id="IPR001207">
    <property type="entry name" value="Transposase_mutator"/>
</dbReference>
<comment type="function">
    <text evidence="1 6">Required for the transposition of the insertion element.</text>
</comment>
<evidence type="ECO:0000256" key="4">
    <source>
        <dbReference type="ARBA" id="ARBA00023125"/>
    </source>
</evidence>
<keyword evidence="3 6" id="KW-0815">Transposition</keyword>
<evidence type="ECO:0000313" key="8">
    <source>
        <dbReference type="EMBL" id="CBX29161.1"/>
    </source>
</evidence>
<protein>
    <recommendedName>
        <fullName evidence="6">Mutator family transposase</fullName>
    </recommendedName>
</protein>